<feature type="domain" description="GCF C-terminal" evidence="6">
    <location>
        <begin position="518"/>
        <end position="658"/>
    </location>
</feature>
<keyword evidence="8" id="KW-1185">Reference proteome</keyword>
<dbReference type="GO" id="GO:0071008">
    <property type="term" value="C:U2-type post-mRNA release spliceosomal complex"/>
    <property type="evidence" value="ECO:0007669"/>
    <property type="project" value="InterPro"/>
</dbReference>
<feature type="coiled-coil region" evidence="4">
    <location>
        <begin position="234"/>
        <end position="261"/>
    </location>
</feature>
<accession>A0A8H7SBH4</accession>
<feature type="compositionally biased region" description="Basic and acidic residues" evidence="5">
    <location>
        <begin position="191"/>
        <end position="205"/>
    </location>
</feature>
<reference evidence="7 8" key="1">
    <citation type="submission" date="2020-12" db="EMBL/GenBank/DDBJ databases">
        <title>Metabolic potential, ecology and presence of endohyphal bacteria is reflected in genomic diversity of Mucoromycotina.</title>
        <authorList>
            <person name="Muszewska A."/>
            <person name="Okrasinska A."/>
            <person name="Steczkiewicz K."/>
            <person name="Drgas O."/>
            <person name="Orlowska M."/>
            <person name="Perlinska-Lenart U."/>
            <person name="Aleksandrzak-Piekarczyk T."/>
            <person name="Szatraj K."/>
            <person name="Zielenkiewicz U."/>
            <person name="Pilsyk S."/>
            <person name="Malc E."/>
            <person name="Mieczkowski P."/>
            <person name="Kruszewska J.S."/>
            <person name="Biernat P."/>
            <person name="Pawlowska J."/>
        </authorList>
    </citation>
    <scope>NUCLEOTIDE SEQUENCE [LARGE SCALE GENOMIC DNA]</scope>
    <source>
        <strain evidence="7 8">CBS 142.35</strain>
    </source>
</reference>
<feature type="compositionally biased region" description="Polar residues" evidence="5">
    <location>
        <begin position="31"/>
        <end position="40"/>
    </location>
</feature>
<feature type="compositionally biased region" description="Acidic residues" evidence="5">
    <location>
        <begin position="206"/>
        <end position="218"/>
    </location>
</feature>
<dbReference type="InterPro" id="IPR028211">
    <property type="entry name" value="Ntr2"/>
</dbReference>
<dbReference type="InterPro" id="IPR012890">
    <property type="entry name" value="GCFC2-like"/>
</dbReference>
<proteinExistence type="inferred from homology"/>
<feature type="compositionally biased region" description="Polar residues" evidence="5">
    <location>
        <begin position="123"/>
        <end position="139"/>
    </location>
</feature>
<evidence type="ECO:0000256" key="1">
    <source>
        <dbReference type="ARBA" id="ARBA00004123"/>
    </source>
</evidence>
<feature type="region of interest" description="Disordered" evidence="5">
    <location>
        <begin position="422"/>
        <end position="444"/>
    </location>
</feature>
<dbReference type="PANTHER" id="PTHR12214">
    <property type="entry name" value="GC-RICH SEQUENCE DNA-BINDING FACTOR"/>
    <property type="match status" value="1"/>
</dbReference>
<feature type="region of interest" description="Disordered" evidence="5">
    <location>
        <begin position="268"/>
        <end position="296"/>
    </location>
</feature>
<feature type="region of interest" description="Disordered" evidence="5">
    <location>
        <begin position="1"/>
        <end position="110"/>
    </location>
</feature>
<evidence type="ECO:0000313" key="7">
    <source>
        <dbReference type="EMBL" id="KAG2226106.1"/>
    </source>
</evidence>
<feature type="compositionally biased region" description="Basic residues" evidence="5">
    <location>
        <begin position="1"/>
        <end position="15"/>
    </location>
</feature>
<comment type="similarity">
    <text evidence="2">Belongs to the GCF family.</text>
</comment>
<feature type="region of interest" description="Disordered" evidence="5">
    <location>
        <begin position="185"/>
        <end position="219"/>
    </location>
</feature>
<dbReference type="Pfam" id="PF15458">
    <property type="entry name" value="NTR2"/>
    <property type="match status" value="1"/>
</dbReference>
<feature type="coiled-coil region" evidence="4">
    <location>
        <begin position="318"/>
        <end position="352"/>
    </location>
</feature>
<name>A0A8H7SBH4_9FUNG</name>
<evidence type="ECO:0000313" key="8">
    <source>
        <dbReference type="Proteomes" id="UP000646827"/>
    </source>
</evidence>
<feature type="region of interest" description="Disordered" evidence="5">
    <location>
        <begin position="123"/>
        <end position="143"/>
    </location>
</feature>
<keyword evidence="4" id="KW-0175">Coiled coil</keyword>
<gene>
    <name evidence="7" type="ORF">INT45_011723</name>
</gene>
<comment type="subcellular location">
    <subcellularLocation>
        <location evidence="1">Nucleus</location>
    </subcellularLocation>
</comment>
<dbReference type="OrthoDB" id="429427at2759"/>
<organism evidence="7 8">
    <name type="scientific">Circinella minor</name>
    <dbReference type="NCBI Taxonomy" id="1195481"/>
    <lineage>
        <taxon>Eukaryota</taxon>
        <taxon>Fungi</taxon>
        <taxon>Fungi incertae sedis</taxon>
        <taxon>Mucoromycota</taxon>
        <taxon>Mucoromycotina</taxon>
        <taxon>Mucoromycetes</taxon>
        <taxon>Mucorales</taxon>
        <taxon>Lichtheimiaceae</taxon>
        <taxon>Circinella</taxon>
    </lineage>
</organism>
<dbReference type="GO" id="GO:0000390">
    <property type="term" value="P:spliceosomal complex disassembly"/>
    <property type="evidence" value="ECO:0007669"/>
    <property type="project" value="InterPro"/>
</dbReference>
<feature type="compositionally biased region" description="Low complexity" evidence="5">
    <location>
        <begin position="100"/>
        <end position="110"/>
    </location>
</feature>
<feature type="compositionally biased region" description="Basic and acidic residues" evidence="5">
    <location>
        <begin position="428"/>
        <end position="444"/>
    </location>
</feature>
<dbReference type="Pfam" id="PF07842">
    <property type="entry name" value="GCFC"/>
    <property type="match status" value="1"/>
</dbReference>
<evidence type="ECO:0000256" key="3">
    <source>
        <dbReference type="ARBA" id="ARBA00023242"/>
    </source>
</evidence>
<dbReference type="AlphaFoldDB" id="A0A8H7SBH4"/>
<protein>
    <recommendedName>
        <fullName evidence="6">GCF C-terminal domain-containing protein</fullName>
    </recommendedName>
</protein>
<comment type="caution">
    <text evidence="7">The sequence shown here is derived from an EMBL/GenBank/DDBJ whole genome shotgun (WGS) entry which is preliminary data.</text>
</comment>
<evidence type="ECO:0000256" key="5">
    <source>
        <dbReference type="SAM" id="MobiDB-lite"/>
    </source>
</evidence>
<dbReference type="EMBL" id="JAEPRB010000020">
    <property type="protein sequence ID" value="KAG2226106.1"/>
    <property type="molecule type" value="Genomic_DNA"/>
</dbReference>
<dbReference type="PANTHER" id="PTHR12214:SF0">
    <property type="entry name" value="LD29489P"/>
    <property type="match status" value="1"/>
</dbReference>
<dbReference type="GO" id="GO:0003677">
    <property type="term" value="F:DNA binding"/>
    <property type="evidence" value="ECO:0007669"/>
    <property type="project" value="InterPro"/>
</dbReference>
<sequence>MFKKSNRTKNIRRKIVTSDDEEQQQQQDSENVSITESVVNRTKLDKKKKKKEKKEPKQSLGLSFDQEEEGDMETFKVKKSKASLRLSAARKSAQDTIVNTTTEEQQSTSSAYTNELLEALRKNTPSTPAALKSTSLDNNKNIDDDDTLLAEKFPSLMKNDKSAIPDAHAIHAAKKKREQMRKGYVDPMEEDFVKLDDQGSSRLVREEDDVGDDGEAEYESYVGERLTLDKKMARKQEQDRRAGVREMIEEAQDDAEDEQDIERWENELIRHGGVKPQRREEKARDPYAPPPDYRPAEVPVESSILSLDKAIENLDSNAAGISSMMKSYELQLEQMQKNMENLTTNETDLDKEIVRESERYDYFQGLTGYVNDLGEFLDAKFPELEALEKEAHDMMATKYDVVVKRRWQDDLDDLHEFANVPEQFDEDQQQKDEEKEVDEFGRGRDLRGSASEVQRRKIERQQRIAQCEDLTSVQEQGLWSDDELSEEWEARKDQKLDVIQNDKVASILEDVSDEFGSLEMVKSKFEAWKTNFYQDYTKAFGSLSLPGAFEFYVRCELVTWNPFTEPMEFDTMKWHTVLSQYGITDEHEDADTELLNKVVEKVLIKKLKSMLDILNITSMKEMRYASQAVEQISYYVEKHERSFMDLMTNVESVIDKQLKPYAELVDTIKIIEPNSEAKERFVWRLCKYLKTLHVWRRYLPKDTLKSLGTVVMNRMIGPLLQPNINVKDAELQKEALQLLGRLD</sequence>
<dbReference type="InterPro" id="IPR022783">
    <property type="entry name" value="GCFC_dom"/>
</dbReference>
<evidence type="ECO:0000256" key="2">
    <source>
        <dbReference type="ARBA" id="ARBA00010801"/>
    </source>
</evidence>
<keyword evidence="3" id="KW-0539">Nucleus</keyword>
<evidence type="ECO:0000256" key="4">
    <source>
        <dbReference type="SAM" id="Coils"/>
    </source>
</evidence>
<dbReference type="Proteomes" id="UP000646827">
    <property type="component" value="Unassembled WGS sequence"/>
</dbReference>
<evidence type="ECO:0000259" key="6">
    <source>
        <dbReference type="Pfam" id="PF07842"/>
    </source>
</evidence>